<organism evidence="2 3">
    <name type="scientific">Sediminibacterium ginsengisoli</name>
    <dbReference type="NCBI Taxonomy" id="413434"/>
    <lineage>
        <taxon>Bacteria</taxon>
        <taxon>Pseudomonadati</taxon>
        <taxon>Bacteroidota</taxon>
        <taxon>Chitinophagia</taxon>
        <taxon>Chitinophagales</taxon>
        <taxon>Chitinophagaceae</taxon>
        <taxon>Sediminibacterium</taxon>
    </lineage>
</organism>
<name>A0A1T4NY78_9BACT</name>
<sequence length="622" mass="67916">MKKPEFLLRVAMLWLLASTLFLSCRKMDITRTSEDVTKEKFFTNHRSGDATETALITFLQRKNETKPFIGQTVANIGYPRWDKMMKKGAKMSRISVNGSGIQTNLTQSGSNGDVYYIPFARDSQNNVNAIMIIKTSQTDTTISYACDWQYKGLLYSDPSKSQAQKFALSFMMFDKIVFGHTDFRVTDKSLFSNNAHPDANSISLRIGKKEGMQTVKTDMMYYSENCEDVTIFFTNCPYIREIGYCAGPNGSCDRCPSCPSVQMDLTFCYGQWLDDGLGGESGGNGGGGSGGDGSGGSGGGSGPPPNPCEGGGNNNDSKNDVLQEKIKLSGVDPNDPCAPGWEPGDPDPEPDPEPQMTIAEKAIFDQIDAEDNADDNIIAGGCHGTNRTGNIQWPGTLEHWIIMYNYVVENPIAGEVEFKIPGASSTGSGYPGYADIANTLTGEMFEIKPDGLPGLTRGRAEIQTYVTLANQNCAMSPNAIAPAWQKGFNYTTKYYQAKRPNEYLEASLAENGVIFYRYIPKNTVPNIVPVTFTQSNLVKLARLAQKLTQNLSNTDAVIAEFFRDPDNASLLNYIKAAGYGVAAGIIVGTIIQDIATFGGGIVDDWASFTMAYRIIRFVKALH</sequence>
<dbReference type="Proteomes" id="UP000190888">
    <property type="component" value="Unassembled WGS sequence"/>
</dbReference>
<dbReference type="OrthoDB" id="685095at2"/>
<accession>A0A1T4NY78</accession>
<evidence type="ECO:0000256" key="1">
    <source>
        <dbReference type="SAM" id="MobiDB-lite"/>
    </source>
</evidence>
<evidence type="ECO:0000313" key="2">
    <source>
        <dbReference type="EMBL" id="SJZ84203.1"/>
    </source>
</evidence>
<gene>
    <name evidence="2" type="ORF">SAMN04488132_10552</name>
</gene>
<feature type="compositionally biased region" description="Basic and acidic residues" evidence="1">
    <location>
        <begin position="317"/>
        <end position="327"/>
    </location>
</feature>
<dbReference type="AlphaFoldDB" id="A0A1T4NY78"/>
<proteinExistence type="predicted"/>
<dbReference type="EMBL" id="FUWH01000005">
    <property type="protein sequence ID" value="SJZ84203.1"/>
    <property type="molecule type" value="Genomic_DNA"/>
</dbReference>
<dbReference type="PROSITE" id="PS51257">
    <property type="entry name" value="PROKAR_LIPOPROTEIN"/>
    <property type="match status" value="1"/>
</dbReference>
<evidence type="ECO:0000313" key="3">
    <source>
        <dbReference type="Proteomes" id="UP000190888"/>
    </source>
</evidence>
<dbReference type="RefSeq" id="WP_139367096.1">
    <property type="nucleotide sequence ID" value="NZ_FUWH01000005.1"/>
</dbReference>
<keyword evidence="3" id="KW-1185">Reference proteome</keyword>
<feature type="compositionally biased region" description="Gly residues" evidence="1">
    <location>
        <begin position="279"/>
        <end position="301"/>
    </location>
</feature>
<reference evidence="2 3" key="1">
    <citation type="submission" date="2017-02" db="EMBL/GenBank/DDBJ databases">
        <authorList>
            <person name="Peterson S.W."/>
        </authorList>
    </citation>
    <scope>NUCLEOTIDE SEQUENCE [LARGE SCALE GENOMIC DNA]</scope>
    <source>
        <strain evidence="2 3">DSM 22335</strain>
    </source>
</reference>
<feature type="region of interest" description="Disordered" evidence="1">
    <location>
        <begin position="279"/>
        <end position="355"/>
    </location>
</feature>
<protein>
    <submittedName>
        <fullName evidence="2">Uncharacterized protein</fullName>
    </submittedName>
</protein>
<dbReference type="STRING" id="413434.SAMN04488132_10552"/>